<dbReference type="CDD" id="cd06170">
    <property type="entry name" value="LuxR_C_like"/>
    <property type="match status" value="1"/>
</dbReference>
<feature type="domain" description="HTH luxR-type" evidence="4">
    <location>
        <begin position="138"/>
        <end position="203"/>
    </location>
</feature>
<dbReference type="PROSITE" id="PS50043">
    <property type="entry name" value="HTH_LUXR_2"/>
    <property type="match status" value="1"/>
</dbReference>
<organism evidence="6 7">
    <name type="scientific">Flavobacterium profundi</name>
    <dbReference type="NCBI Taxonomy" id="1774945"/>
    <lineage>
        <taxon>Bacteria</taxon>
        <taxon>Pseudomonadati</taxon>
        <taxon>Bacteroidota</taxon>
        <taxon>Flavobacteriia</taxon>
        <taxon>Flavobacteriales</taxon>
        <taxon>Flavobacteriaceae</taxon>
        <taxon>Flavobacterium</taxon>
    </lineage>
</organism>
<dbReference type="EMBL" id="WQLW01000010">
    <property type="protein sequence ID" value="MVO10098.1"/>
    <property type="molecule type" value="Genomic_DNA"/>
</dbReference>
<dbReference type="InterPro" id="IPR001789">
    <property type="entry name" value="Sig_transdc_resp-reg_receiver"/>
</dbReference>
<evidence type="ECO:0000256" key="1">
    <source>
        <dbReference type="ARBA" id="ARBA00022553"/>
    </source>
</evidence>
<dbReference type="InterPro" id="IPR051015">
    <property type="entry name" value="EvgA-like"/>
</dbReference>
<dbReference type="Proteomes" id="UP000431264">
    <property type="component" value="Unassembled WGS sequence"/>
</dbReference>
<keyword evidence="2" id="KW-0238">DNA-binding</keyword>
<protein>
    <submittedName>
        <fullName evidence="6">Response regulator</fullName>
    </submittedName>
</protein>
<dbReference type="PANTHER" id="PTHR45566:SF1">
    <property type="entry name" value="HTH-TYPE TRANSCRIPTIONAL REGULATOR YHJB-RELATED"/>
    <property type="match status" value="1"/>
</dbReference>
<dbReference type="PRINTS" id="PR00038">
    <property type="entry name" value="HTHLUXR"/>
</dbReference>
<dbReference type="CDD" id="cd17535">
    <property type="entry name" value="REC_NarL-like"/>
    <property type="match status" value="1"/>
</dbReference>
<dbReference type="InterPro" id="IPR058245">
    <property type="entry name" value="NreC/VraR/RcsB-like_REC"/>
</dbReference>
<dbReference type="SMART" id="SM00448">
    <property type="entry name" value="REC"/>
    <property type="match status" value="1"/>
</dbReference>
<feature type="domain" description="Response regulatory" evidence="5">
    <location>
        <begin position="4"/>
        <end position="117"/>
    </location>
</feature>
<dbReference type="GO" id="GO:0000160">
    <property type="term" value="P:phosphorelay signal transduction system"/>
    <property type="evidence" value="ECO:0007669"/>
    <property type="project" value="InterPro"/>
</dbReference>
<dbReference type="GO" id="GO:0006355">
    <property type="term" value="P:regulation of DNA-templated transcription"/>
    <property type="evidence" value="ECO:0007669"/>
    <property type="project" value="InterPro"/>
</dbReference>
<evidence type="ECO:0000313" key="7">
    <source>
        <dbReference type="Proteomes" id="UP000431264"/>
    </source>
</evidence>
<dbReference type="SUPFAM" id="SSF52172">
    <property type="entry name" value="CheY-like"/>
    <property type="match status" value="1"/>
</dbReference>
<evidence type="ECO:0000313" key="6">
    <source>
        <dbReference type="EMBL" id="MVO10098.1"/>
    </source>
</evidence>
<reference evidence="7" key="1">
    <citation type="submission" date="2019-05" db="EMBL/GenBank/DDBJ databases">
        <title>Flavobacterium profundi sp. nov., isolated from a deep-sea seamount.</title>
        <authorList>
            <person name="Zhang D.-C."/>
        </authorList>
    </citation>
    <scope>NUCLEOTIDE SEQUENCE [LARGE SCALE GENOMIC DNA]</scope>
    <source>
        <strain evidence="7">TP390</strain>
    </source>
</reference>
<evidence type="ECO:0000259" key="5">
    <source>
        <dbReference type="PROSITE" id="PS50110"/>
    </source>
</evidence>
<dbReference type="InterPro" id="IPR011006">
    <property type="entry name" value="CheY-like_superfamily"/>
</dbReference>
<evidence type="ECO:0000259" key="4">
    <source>
        <dbReference type="PROSITE" id="PS50043"/>
    </source>
</evidence>
<dbReference type="InterPro" id="IPR000792">
    <property type="entry name" value="Tscrpt_reg_LuxR_C"/>
</dbReference>
<dbReference type="SMART" id="SM00421">
    <property type="entry name" value="HTH_LUXR"/>
    <property type="match status" value="1"/>
</dbReference>
<accession>A0A6I4ITI0</accession>
<comment type="caution">
    <text evidence="6">The sequence shown here is derived from an EMBL/GenBank/DDBJ whole genome shotgun (WGS) entry which is preliminary data.</text>
</comment>
<dbReference type="PROSITE" id="PS50110">
    <property type="entry name" value="RESPONSE_REGULATORY"/>
    <property type="match status" value="1"/>
</dbReference>
<dbReference type="OrthoDB" id="9795108at2"/>
<dbReference type="Gene3D" id="3.40.50.2300">
    <property type="match status" value="1"/>
</dbReference>
<dbReference type="Pfam" id="PF00072">
    <property type="entry name" value="Response_reg"/>
    <property type="match status" value="1"/>
</dbReference>
<dbReference type="InterPro" id="IPR016032">
    <property type="entry name" value="Sig_transdc_resp-reg_C-effctor"/>
</dbReference>
<gene>
    <name evidence="6" type="ORF">GOQ30_13075</name>
</gene>
<name>A0A6I4ITI0_9FLAO</name>
<keyword evidence="1 3" id="KW-0597">Phosphoprotein</keyword>
<dbReference type="GO" id="GO:0003677">
    <property type="term" value="F:DNA binding"/>
    <property type="evidence" value="ECO:0007669"/>
    <property type="project" value="UniProtKB-KW"/>
</dbReference>
<keyword evidence="7" id="KW-1185">Reference proteome</keyword>
<evidence type="ECO:0000256" key="3">
    <source>
        <dbReference type="PROSITE-ProRule" id="PRU00169"/>
    </source>
</evidence>
<proteinExistence type="predicted"/>
<dbReference type="PANTHER" id="PTHR45566">
    <property type="entry name" value="HTH-TYPE TRANSCRIPTIONAL REGULATOR YHJB-RELATED"/>
    <property type="match status" value="1"/>
</dbReference>
<sequence>MLHKVLIVDDHKVFAESIASVLRNKYEVMEVSSVEKALQIITTFSPDVLITDLQLPDQDGFFLIKTIKSKGIDVKILVLSSLTNQSTIHKLMQLGVNGFLNKNVSSIDLLNGIQKIVQGDSFFQTDIYDDYIKNFKLKSDKSNEITPREIDVLKLIIEEKTTSEIAEILNISNYTVEGYRKNLLYKTGATNVVGLIKYAMKINLI</sequence>
<dbReference type="Pfam" id="PF00196">
    <property type="entry name" value="GerE"/>
    <property type="match status" value="1"/>
</dbReference>
<feature type="modified residue" description="4-aspartylphosphate" evidence="3">
    <location>
        <position position="52"/>
    </location>
</feature>
<dbReference type="RefSeq" id="WP_140998482.1">
    <property type="nucleotide sequence ID" value="NZ_VDCZ01000010.1"/>
</dbReference>
<evidence type="ECO:0000256" key="2">
    <source>
        <dbReference type="ARBA" id="ARBA00023125"/>
    </source>
</evidence>
<dbReference type="AlphaFoldDB" id="A0A6I4ITI0"/>
<dbReference type="SUPFAM" id="SSF46894">
    <property type="entry name" value="C-terminal effector domain of the bipartite response regulators"/>
    <property type="match status" value="1"/>
</dbReference>